<feature type="active site" description="Nucleophile" evidence="4">
    <location>
        <position position="71"/>
    </location>
</feature>
<gene>
    <name evidence="7" type="ORF">GZ78_18315</name>
</gene>
<keyword evidence="8" id="KW-1185">Reference proteome</keyword>
<dbReference type="SUPFAM" id="SSF53686">
    <property type="entry name" value="Tryptophan synthase beta subunit-like PLP-dependent enzymes"/>
    <property type="match status" value="1"/>
</dbReference>
<dbReference type="GO" id="GO:0019148">
    <property type="term" value="F:D-cysteine desulfhydrase activity"/>
    <property type="evidence" value="ECO:0007669"/>
    <property type="project" value="TreeGrafter"/>
</dbReference>
<evidence type="ECO:0000259" key="6">
    <source>
        <dbReference type="Pfam" id="PF00291"/>
    </source>
</evidence>
<evidence type="ECO:0000256" key="4">
    <source>
        <dbReference type="PIRSR" id="PIRSR006278-1"/>
    </source>
</evidence>
<feature type="modified residue" description="N6-(pyridoxal phosphate)lysine" evidence="5">
    <location>
        <position position="44"/>
    </location>
</feature>
<dbReference type="EMBL" id="JOKH01000004">
    <property type="protein sequence ID" value="KEQ16670.1"/>
    <property type="molecule type" value="Genomic_DNA"/>
</dbReference>
<evidence type="ECO:0000256" key="1">
    <source>
        <dbReference type="ARBA" id="ARBA00001933"/>
    </source>
</evidence>
<evidence type="ECO:0000313" key="8">
    <source>
        <dbReference type="Proteomes" id="UP000028073"/>
    </source>
</evidence>
<comment type="similarity">
    <text evidence="2">Belongs to the ACC deaminase/D-cysteine desulfhydrase family.</text>
</comment>
<dbReference type="RefSeq" id="WP_034838656.1">
    <property type="nucleotide sequence ID" value="NZ_JOKH01000004.1"/>
</dbReference>
<keyword evidence="3 5" id="KW-0663">Pyridoxal phosphate</keyword>
<dbReference type="Gene3D" id="3.40.50.1100">
    <property type="match status" value="2"/>
</dbReference>
<dbReference type="OrthoDB" id="9801249at2"/>
<reference evidence="7 8" key="1">
    <citation type="submission" date="2014-06" db="EMBL/GenBank/DDBJ databases">
        <title>Whole Genome Sequences of Three Symbiotic Endozoicomonas Bacteria.</title>
        <authorList>
            <person name="Neave M.J."/>
            <person name="Apprill A."/>
            <person name="Voolstra C.R."/>
        </authorList>
    </citation>
    <scope>NUCLEOTIDE SEQUENCE [LARGE SCALE GENOMIC DNA]</scope>
    <source>
        <strain evidence="7 8">DSM 25634</strain>
    </source>
</reference>
<proteinExistence type="inferred from homology"/>
<dbReference type="STRING" id="1137799.GZ78_18315"/>
<dbReference type="PIRSF" id="PIRSF006278">
    <property type="entry name" value="ACCD_DCysDesulf"/>
    <property type="match status" value="1"/>
</dbReference>
<dbReference type="PANTHER" id="PTHR43780">
    <property type="entry name" value="1-AMINOCYCLOPROPANE-1-CARBOXYLATE DEAMINASE-RELATED"/>
    <property type="match status" value="1"/>
</dbReference>
<dbReference type="Pfam" id="PF00291">
    <property type="entry name" value="PALP"/>
    <property type="match status" value="1"/>
</dbReference>
<sequence length="307" mass="33868">MCFSDVISNKVPIERINTSLIRSSTINLDILRLDKVHPLISGNKWFKLKYFLINARSKGIKTLLSFGGAWSNHLHALAAAGYHLGFQTVGIVRGEKPANSSAMLKDAERWGMKLIYVSRSDYRKRYEAEYHQALLKALSIASDQVVIVPEGGSGELGVRGCEDILLAGSVQAAEYDEIWLACGTGATMAGVVRSVDSVVHVRGFPVLKGGGFLKADIQQYLKPTETRWSLELNHHCGGYGKMTPELMQFILTFEQETGIPLDPVYTGKLLLALKHKAESGELLINQRLLLIHTGGLQGRRGFSEWAT</sequence>
<dbReference type="PANTHER" id="PTHR43780:SF2">
    <property type="entry name" value="1-AMINOCYCLOPROPANE-1-CARBOXYLATE DEAMINASE-RELATED"/>
    <property type="match status" value="1"/>
</dbReference>
<evidence type="ECO:0000256" key="2">
    <source>
        <dbReference type="ARBA" id="ARBA00008639"/>
    </source>
</evidence>
<comment type="caution">
    <text evidence="7">The sequence shown here is derived from an EMBL/GenBank/DDBJ whole genome shotgun (WGS) entry which is preliminary data.</text>
</comment>
<dbReference type="AlphaFoldDB" id="A0A081NDZ7"/>
<evidence type="ECO:0000256" key="3">
    <source>
        <dbReference type="ARBA" id="ARBA00022898"/>
    </source>
</evidence>
<accession>A0A081NDZ7</accession>
<protein>
    <recommendedName>
        <fullName evidence="6">Tryptophan synthase beta chain-like PALP domain-containing protein</fullName>
    </recommendedName>
</protein>
<dbReference type="InterPro" id="IPR001926">
    <property type="entry name" value="TrpB-like_PALP"/>
</dbReference>
<evidence type="ECO:0000313" key="7">
    <source>
        <dbReference type="EMBL" id="KEQ16670.1"/>
    </source>
</evidence>
<comment type="cofactor">
    <cofactor evidence="1">
        <name>pyridoxal 5'-phosphate</name>
        <dbReference type="ChEBI" id="CHEBI:597326"/>
    </cofactor>
</comment>
<name>A0A081NDZ7_9GAMM</name>
<dbReference type="InterPro" id="IPR027278">
    <property type="entry name" value="ACCD_DCysDesulf"/>
</dbReference>
<dbReference type="Proteomes" id="UP000028073">
    <property type="component" value="Unassembled WGS sequence"/>
</dbReference>
<dbReference type="InterPro" id="IPR036052">
    <property type="entry name" value="TrpB-like_PALP_sf"/>
</dbReference>
<feature type="domain" description="Tryptophan synthase beta chain-like PALP" evidence="6">
    <location>
        <begin position="30"/>
        <end position="294"/>
    </location>
</feature>
<organism evidence="7 8">
    <name type="scientific">Endozoicomonas numazuensis</name>
    <dbReference type="NCBI Taxonomy" id="1137799"/>
    <lineage>
        <taxon>Bacteria</taxon>
        <taxon>Pseudomonadati</taxon>
        <taxon>Pseudomonadota</taxon>
        <taxon>Gammaproteobacteria</taxon>
        <taxon>Oceanospirillales</taxon>
        <taxon>Endozoicomonadaceae</taxon>
        <taxon>Endozoicomonas</taxon>
    </lineage>
</organism>
<dbReference type="eggNOG" id="COG2515">
    <property type="taxonomic scope" value="Bacteria"/>
</dbReference>
<evidence type="ECO:0000256" key="5">
    <source>
        <dbReference type="PIRSR" id="PIRSR006278-2"/>
    </source>
</evidence>